<dbReference type="EMBL" id="JAANNP010000001">
    <property type="protein sequence ID" value="NHC12923.1"/>
    <property type="molecule type" value="Genomic_DNA"/>
</dbReference>
<keyword evidence="1" id="KW-1133">Transmembrane helix</keyword>
<keyword evidence="1" id="KW-0812">Transmembrane</keyword>
<evidence type="ECO:0000313" key="2">
    <source>
        <dbReference type="EMBL" id="NHC12923.1"/>
    </source>
</evidence>
<comment type="caution">
    <text evidence="2">The sequence shown here is derived from an EMBL/GenBank/DDBJ whole genome shotgun (WGS) entry which is preliminary data.</text>
</comment>
<name>A0ABX0GR25_9ACTN</name>
<dbReference type="Proteomes" id="UP000800981">
    <property type="component" value="Unassembled WGS sequence"/>
</dbReference>
<proteinExistence type="predicted"/>
<reference evidence="2 3" key="1">
    <citation type="submission" date="2020-03" db="EMBL/GenBank/DDBJ databases">
        <title>Two novel Motilibacter sp.</title>
        <authorList>
            <person name="Liu S."/>
        </authorList>
    </citation>
    <scope>NUCLEOTIDE SEQUENCE [LARGE SCALE GENOMIC DNA]</scope>
    <source>
        <strain evidence="2 3">E257</strain>
    </source>
</reference>
<dbReference type="RefSeq" id="WP_166278082.1">
    <property type="nucleotide sequence ID" value="NZ_JAANNP010000001.1"/>
</dbReference>
<keyword evidence="3" id="KW-1185">Reference proteome</keyword>
<accession>A0ABX0GR25</accession>
<protein>
    <recommendedName>
        <fullName evidence="4">Flp pilus assembly protein TadG</fullName>
    </recommendedName>
</protein>
<feature type="transmembrane region" description="Helical" evidence="1">
    <location>
        <begin position="21"/>
        <end position="45"/>
    </location>
</feature>
<evidence type="ECO:0008006" key="4">
    <source>
        <dbReference type="Google" id="ProtNLM"/>
    </source>
</evidence>
<organism evidence="2 3">
    <name type="scientific">Motilibacter deserti</name>
    <dbReference type="NCBI Taxonomy" id="2714956"/>
    <lineage>
        <taxon>Bacteria</taxon>
        <taxon>Bacillati</taxon>
        <taxon>Actinomycetota</taxon>
        <taxon>Actinomycetes</taxon>
        <taxon>Motilibacterales</taxon>
        <taxon>Motilibacteraceae</taxon>
        <taxon>Motilibacter</taxon>
    </lineage>
</organism>
<keyword evidence="1" id="KW-0472">Membrane</keyword>
<evidence type="ECO:0000256" key="1">
    <source>
        <dbReference type="SAM" id="Phobius"/>
    </source>
</evidence>
<gene>
    <name evidence="2" type="ORF">G9H71_03925</name>
</gene>
<sequence length="151" mass="16175">MRRARCAARRLHRDAACEEGSALVEFCWLGVLLLIPLTWVLLAVFRAQGTAYAVTAATREAGRAYVSTSGSGTAAQARAEARAVAAASVALRDFGAELDRRELDITGSLRPGSAVTVELTASVPLPFVPQWLGGSSVRVHGRHVELVDQYR</sequence>
<evidence type="ECO:0000313" key="3">
    <source>
        <dbReference type="Proteomes" id="UP000800981"/>
    </source>
</evidence>